<organism evidence="2 3">
    <name type="scientific">Popillia japonica</name>
    <name type="common">Japanese beetle</name>
    <dbReference type="NCBI Taxonomy" id="7064"/>
    <lineage>
        <taxon>Eukaryota</taxon>
        <taxon>Metazoa</taxon>
        <taxon>Ecdysozoa</taxon>
        <taxon>Arthropoda</taxon>
        <taxon>Hexapoda</taxon>
        <taxon>Insecta</taxon>
        <taxon>Pterygota</taxon>
        <taxon>Neoptera</taxon>
        <taxon>Endopterygota</taxon>
        <taxon>Coleoptera</taxon>
        <taxon>Polyphaga</taxon>
        <taxon>Scarabaeiformia</taxon>
        <taxon>Scarabaeidae</taxon>
        <taxon>Rutelinae</taxon>
        <taxon>Popillia</taxon>
    </lineage>
</organism>
<sequence>MTSNNELSSKVSCCTCPATFLVVLVILSHLSQIQANTSPQVLNNSIQDTTQPVYIDQKNNSDLPPTVPIPKPTVTISYPNLNQPVDNLPENSGVTKEPTTILHPVTTDVPITTTTALPNDNGNSCPIPSNLDDLTQNQFSQILTNDCRYDKLTKPHSNGPLEVDLQIDVRHIEAADQLQLRMHLHVQYSYLDERLRYEDLSPKRGHMLGEDALKSRIWVAI</sequence>
<dbReference type="InterPro" id="IPR036734">
    <property type="entry name" value="Neur_chan_lig-bd_sf"/>
</dbReference>
<keyword evidence="1" id="KW-0732">Signal</keyword>
<name>A0AAW1K3P8_POPJA</name>
<proteinExistence type="predicted"/>
<feature type="chain" id="PRO_5043810948" evidence="1">
    <location>
        <begin position="36"/>
        <end position="221"/>
    </location>
</feature>
<keyword evidence="3" id="KW-1185">Reference proteome</keyword>
<dbReference type="Gene3D" id="2.70.170.10">
    <property type="entry name" value="Neurotransmitter-gated ion-channel ligand-binding domain"/>
    <property type="match status" value="1"/>
</dbReference>
<comment type="caution">
    <text evidence="2">The sequence shown here is derived from an EMBL/GenBank/DDBJ whole genome shotgun (WGS) entry which is preliminary data.</text>
</comment>
<reference evidence="2 3" key="1">
    <citation type="journal article" date="2024" name="BMC Genomics">
        <title>De novo assembly and annotation of Popillia japonica's genome with initial clues to its potential as an invasive pest.</title>
        <authorList>
            <person name="Cucini C."/>
            <person name="Boschi S."/>
            <person name="Funari R."/>
            <person name="Cardaioli E."/>
            <person name="Iannotti N."/>
            <person name="Marturano G."/>
            <person name="Paoli F."/>
            <person name="Bruttini M."/>
            <person name="Carapelli A."/>
            <person name="Frati F."/>
            <person name="Nardi F."/>
        </authorList>
    </citation>
    <scope>NUCLEOTIDE SEQUENCE [LARGE SCALE GENOMIC DNA]</scope>
    <source>
        <strain evidence="2">DMR45628</strain>
    </source>
</reference>
<evidence type="ECO:0000313" key="2">
    <source>
        <dbReference type="EMBL" id="KAK9711964.1"/>
    </source>
</evidence>
<dbReference type="GO" id="GO:0016020">
    <property type="term" value="C:membrane"/>
    <property type="evidence" value="ECO:0007669"/>
    <property type="project" value="InterPro"/>
</dbReference>
<dbReference type="Proteomes" id="UP001458880">
    <property type="component" value="Unassembled WGS sequence"/>
</dbReference>
<accession>A0AAW1K3P8</accession>
<evidence type="ECO:0000313" key="3">
    <source>
        <dbReference type="Proteomes" id="UP001458880"/>
    </source>
</evidence>
<feature type="signal peptide" evidence="1">
    <location>
        <begin position="1"/>
        <end position="35"/>
    </location>
</feature>
<evidence type="ECO:0000256" key="1">
    <source>
        <dbReference type="SAM" id="SignalP"/>
    </source>
</evidence>
<dbReference type="AlphaFoldDB" id="A0AAW1K3P8"/>
<protein>
    <submittedName>
        <fullName evidence="2">Uncharacterized protein</fullName>
    </submittedName>
</protein>
<gene>
    <name evidence="2" type="ORF">QE152_g25150</name>
</gene>
<dbReference type="GO" id="GO:0005230">
    <property type="term" value="F:extracellular ligand-gated monoatomic ion channel activity"/>
    <property type="evidence" value="ECO:0007669"/>
    <property type="project" value="InterPro"/>
</dbReference>
<dbReference type="EMBL" id="JASPKY010000270">
    <property type="protein sequence ID" value="KAK9711964.1"/>
    <property type="molecule type" value="Genomic_DNA"/>
</dbReference>